<dbReference type="PANTHER" id="PTHR30344:SF1">
    <property type="entry name" value="6-PHOSPHOGLUCONOLACTONASE"/>
    <property type="match status" value="1"/>
</dbReference>
<keyword evidence="2" id="KW-0119">Carbohydrate metabolism</keyword>
<dbReference type="Proteomes" id="UP000263900">
    <property type="component" value="Chromosome"/>
</dbReference>
<dbReference type="AlphaFoldDB" id="A0A3B7MQJ1"/>
<dbReference type="PANTHER" id="PTHR30344">
    <property type="entry name" value="6-PHOSPHOGLUCONOLACTONASE-RELATED"/>
    <property type="match status" value="1"/>
</dbReference>
<dbReference type="RefSeq" id="WP_119049711.1">
    <property type="nucleotide sequence ID" value="NZ_CP032157.1"/>
</dbReference>
<dbReference type="InterPro" id="IPR011048">
    <property type="entry name" value="Haem_d1_sf"/>
</dbReference>
<dbReference type="OrthoDB" id="9790815at2"/>
<dbReference type="Gene3D" id="2.130.10.10">
    <property type="entry name" value="YVTN repeat-like/Quinoprotein amine dehydrogenase"/>
    <property type="match status" value="1"/>
</dbReference>
<evidence type="ECO:0000313" key="4">
    <source>
        <dbReference type="Proteomes" id="UP000263900"/>
    </source>
</evidence>
<dbReference type="SUPFAM" id="SSF51004">
    <property type="entry name" value="C-terminal (heme d1) domain of cytochrome cd1-nitrite reductase"/>
    <property type="match status" value="1"/>
</dbReference>
<dbReference type="GO" id="GO:0006006">
    <property type="term" value="P:glucose metabolic process"/>
    <property type="evidence" value="ECO:0007669"/>
    <property type="project" value="UniProtKB-KW"/>
</dbReference>
<sequence>MKRMLVNLLFMTLPVLAISQDFYLLVGTYTSGTSEGIYVYKFNSATGEGSFVSKVAASNPSFLAVSKNKKYVYSVYEDGDDKGSVAAFSFDKKNGTLQFLNKQSSGGDHPCYVAIDESGKWVAVANYSGGSFSLLPVSPDGFLRAAERTINHSGSGPDKQRQAAPHVHSTVFDPHDKYLLVQDLGIDKIMVYAFDNKTGELKAAKIPSNSTVPGSGPRHIDFSPNGNYVYLMEEMSGNVTAYAYNKGKLQFIETVSAIKEGYKGPIGSADIHVSPDGKFLYASNRGESNDIAIFAIDKSTGKLTLKGHQSVLGKGPRNFSIDPTGNFLLSANQTSNDIVIFKRDKETGLLTATGKKLELDKPVCLKWIPVK</sequence>
<dbReference type="InterPro" id="IPR015943">
    <property type="entry name" value="WD40/YVTN_repeat-like_dom_sf"/>
</dbReference>
<gene>
    <name evidence="3" type="ORF">D3H65_07665</name>
</gene>
<keyword evidence="2" id="KW-0313">Glucose metabolism</keyword>
<name>A0A3B7MQJ1_9BACT</name>
<evidence type="ECO:0000313" key="3">
    <source>
        <dbReference type="EMBL" id="AXY73865.1"/>
    </source>
</evidence>
<evidence type="ECO:0000256" key="2">
    <source>
        <dbReference type="ARBA" id="ARBA00022526"/>
    </source>
</evidence>
<dbReference type="FunFam" id="2.130.10.10:FF:000306">
    <property type="entry name" value="3-carboxymuconate cyclase"/>
    <property type="match status" value="1"/>
</dbReference>
<dbReference type="Pfam" id="PF10282">
    <property type="entry name" value="Lactonase"/>
    <property type="match status" value="1"/>
</dbReference>
<keyword evidence="4" id="KW-1185">Reference proteome</keyword>
<proteinExistence type="inferred from homology"/>
<dbReference type="GO" id="GO:0005829">
    <property type="term" value="C:cytosol"/>
    <property type="evidence" value="ECO:0007669"/>
    <property type="project" value="TreeGrafter"/>
</dbReference>
<dbReference type="EMBL" id="CP032157">
    <property type="protein sequence ID" value="AXY73865.1"/>
    <property type="molecule type" value="Genomic_DNA"/>
</dbReference>
<dbReference type="InterPro" id="IPR050282">
    <property type="entry name" value="Cycloisomerase_2"/>
</dbReference>
<reference evidence="3 4" key="1">
    <citation type="submission" date="2018-09" db="EMBL/GenBank/DDBJ databases">
        <title>Genome sequencing of strain 6GH32-13.</title>
        <authorList>
            <person name="Weon H.-Y."/>
            <person name="Heo J."/>
            <person name="Kwon S.-W."/>
        </authorList>
    </citation>
    <scope>NUCLEOTIDE SEQUENCE [LARGE SCALE GENOMIC DNA]</scope>
    <source>
        <strain evidence="3 4">5GH32-13</strain>
    </source>
</reference>
<dbReference type="GO" id="GO:0017057">
    <property type="term" value="F:6-phosphogluconolactonase activity"/>
    <property type="evidence" value="ECO:0007669"/>
    <property type="project" value="TreeGrafter"/>
</dbReference>
<comment type="similarity">
    <text evidence="1">Belongs to the cycloisomerase 2 family.</text>
</comment>
<organism evidence="3 4">
    <name type="scientific">Paraflavitalea soli</name>
    <dbReference type="NCBI Taxonomy" id="2315862"/>
    <lineage>
        <taxon>Bacteria</taxon>
        <taxon>Pseudomonadati</taxon>
        <taxon>Bacteroidota</taxon>
        <taxon>Chitinophagia</taxon>
        <taxon>Chitinophagales</taxon>
        <taxon>Chitinophagaceae</taxon>
        <taxon>Paraflavitalea</taxon>
    </lineage>
</organism>
<evidence type="ECO:0000256" key="1">
    <source>
        <dbReference type="ARBA" id="ARBA00005564"/>
    </source>
</evidence>
<dbReference type="KEGG" id="pseg:D3H65_07665"/>
<protein>
    <submittedName>
        <fullName evidence="3">Lactonase family protein</fullName>
    </submittedName>
</protein>
<accession>A0A3B7MQJ1</accession>
<dbReference type="InterPro" id="IPR019405">
    <property type="entry name" value="Lactonase_7-beta_prop"/>
</dbReference>